<protein>
    <submittedName>
        <fullName evidence="1">Putative secreted protein</fullName>
    </submittedName>
</protein>
<organism evidence="1">
    <name type="scientific">Anopheles darlingi</name>
    <name type="common">Mosquito</name>
    <dbReference type="NCBI Taxonomy" id="43151"/>
    <lineage>
        <taxon>Eukaryota</taxon>
        <taxon>Metazoa</taxon>
        <taxon>Ecdysozoa</taxon>
        <taxon>Arthropoda</taxon>
        <taxon>Hexapoda</taxon>
        <taxon>Insecta</taxon>
        <taxon>Pterygota</taxon>
        <taxon>Neoptera</taxon>
        <taxon>Endopterygota</taxon>
        <taxon>Diptera</taxon>
        <taxon>Nematocera</taxon>
        <taxon>Culicoidea</taxon>
        <taxon>Culicidae</taxon>
        <taxon>Anophelinae</taxon>
        <taxon>Anopheles</taxon>
    </lineage>
</organism>
<evidence type="ECO:0000313" key="1">
    <source>
        <dbReference type="EMBL" id="MBW72186.1"/>
    </source>
</evidence>
<name>A0A2M4D3R9_ANODA</name>
<dbReference type="AlphaFoldDB" id="A0A2M4D3R9"/>
<proteinExistence type="predicted"/>
<dbReference type="EMBL" id="GGFL01008008">
    <property type="protein sequence ID" value="MBW72186.1"/>
    <property type="molecule type" value="Transcribed_RNA"/>
</dbReference>
<accession>A0A2M4D3R9</accession>
<reference evidence="1" key="1">
    <citation type="submission" date="2018-01" db="EMBL/GenBank/DDBJ databases">
        <title>An insight into the sialome of Amazonian anophelines.</title>
        <authorList>
            <person name="Ribeiro J.M."/>
            <person name="Scarpassa V."/>
            <person name="Calvo E."/>
        </authorList>
    </citation>
    <scope>NUCLEOTIDE SEQUENCE</scope>
</reference>
<sequence>MSMMTGTILVAARAVAATIVAATVAAAPVAMEIASNSRIWFWEWLVIAPRRLLRLQRLRLPCAVAPDLEVAQWHQQPQQLLITDSSL</sequence>